<reference evidence="1" key="2">
    <citation type="submission" date="2015-03" db="UniProtKB">
        <authorList>
            <consortium name="EnsemblPlants"/>
        </authorList>
    </citation>
    <scope>IDENTIFICATION</scope>
</reference>
<protein>
    <submittedName>
        <fullName evidence="1">Uncharacterized protein</fullName>
    </submittedName>
</protein>
<dbReference type="PaxDb" id="65489-OBART06G20480.1"/>
<proteinExistence type="predicted"/>
<dbReference type="EnsemblPlants" id="OBART06G20480.1">
    <property type="protein sequence ID" value="OBART06G20480.1"/>
    <property type="gene ID" value="OBART06G20480"/>
</dbReference>
<evidence type="ECO:0000313" key="1">
    <source>
        <dbReference type="EnsemblPlants" id="OBART06G20480.1"/>
    </source>
</evidence>
<dbReference type="AlphaFoldDB" id="A0A0D3GIH7"/>
<dbReference type="HOGENOM" id="CLU_2162283_0_0_1"/>
<name>A0A0D3GIH7_9ORYZ</name>
<dbReference type="Gramene" id="OBART06G20480.1">
    <property type="protein sequence ID" value="OBART06G20480.1"/>
    <property type="gene ID" value="OBART06G20480"/>
</dbReference>
<accession>A0A0D3GIH7</accession>
<sequence>MAIDWQRGAGAVAVRRRFSLVVAAERVGVQFLGETNFGRKLCLRAGNNDACGAVFSSWGVAAFLGSPNYFLHVKTLSWPSGTGDSGTFGVIPFLKVSSRRPSVSLVQWVLL</sequence>
<keyword evidence="2" id="KW-1185">Reference proteome</keyword>
<reference evidence="1" key="1">
    <citation type="journal article" date="2009" name="Rice">
        <title>De Novo Next Generation Sequencing of Plant Genomes.</title>
        <authorList>
            <person name="Rounsley S."/>
            <person name="Marri P.R."/>
            <person name="Yu Y."/>
            <person name="He R."/>
            <person name="Sisneros N."/>
            <person name="Goicoechea J.L."/>
            <person name="Lee S.J."/>
            <person name="Angelova A."/>
            <person name="Kudrna D."/>
            <person name="Luo M."/>
            <person name="Affourtit J."/>
            <person name="Desany B."/>
            <person name="Knight J."/>
            <person name="Niazi F."/>
            <person name="Egholm M."/>
            <person name="Wing R.A."/>
        </authorList>
    </citation>
    <scope>NUCLEOTIDE SEQUENCE [LARGE SCALE GENOMIC DNA]</scope>
    <source>
        <strain evidence="1">cv. IRGC 105608</strain>
    </source>
</reference>
<dbReference type="Proteomes" id="UP000026960">
    <property type="component" value="Chromosome 6"/>
</dbReference>
<organism evidence="1">
    <name type="scientific">Oryza barthii</name>
    <dbReference type="NCBI Taxonomy" id="65489"/>
    <lineage>
        <taxon>Eukaryota</taxon>
        <taxon>Viridiplantae</taxon>
        <taxon>Streptophyta</taxon>
        <taxon>Embryophyta</taxon>
        <taxon>Tracheophyta</taxon>
        <taxon>Spermatophyta</taxon>
        <taxon>Magnoliopsida</taxon>
        <taxon>Liliopsida</taxon>
        <taxon>Poales</taxon>
        <taxon>Poaceae</taxon>
        <taxon>BOP clade</taxon>
        <taxon>Oryzoideae</taxon>
        <taxon>Oryzeae</taxon>
        <taxon>Oryzinae</taxon>
        <taxon>Oryza</taxon>
    </lineage>
</organism>
<evidence type="ECO:0000313" key="2">
    <source>
        <dbReference type="Proteomes" id="UP000026960"/>
    </source>
</evidence>